<comment type="caution">
    <text evidence="1">The sequence shown here is derived from an EMBL/GenBank/DDBJ whole genome shotgun (WGS) entry which is preliminary data.</text>
</comment>
<dbReference type="Proteomes" id="UP000217838">
    <property type="component" value="Unassembled WGS sequence"/>
</dbReference>
<gene>
    <name evidence="1" type="ORF">COB11_01375</name>
</gene>
<name>A0A2A4YLN1_UNCAE</name>
<organism evidence="1 2">
    <name type="scientific">Aerophobetes bacterium</name>
    <dbReference type="NCBI Taxonomy" id="2030807"/>
    <lineage>
        <taxon>Bacteria</taxon>
        <taxon>Candidatus Aerophobota</taxon>
    </lineage>
</organism>
<dbReference type="EMBL" id="NVUU01000010">
    <property type="protein sequence ID" value="PCI95726.1"/>
    <property type="molecule type" value="Genomic_DNA"/>
</dbReference>
<reference evidence="2" key="1">
    <citation type="submission" date="2017-08" db="EMBL/GenBank/DDBJ databases">
        <title>A dynamic microbial community with high functional redundancy inhabits the cold, oxic subseafloor aquifer.</title>
        <authorList>
            <person name="Tully B.J."/>
            <person name="Wheat C.G."/>
            <person name="Glazer B.T."/>
            <person name="Huber J.A."/>
        </authorList>
    </citation>
    <scope>NUCLEOTIDE SEQUENCE [LARGE SCALE GENOMIC DNA]</scope>
</reference>
<protein>
    <submittedName>
        <fullName evidence="1">Uncharacterized protein</fullName>
    </submittedName>
</protein>
<evidence type="ECO:0000313" key="2">
    <source>
        <dbReference type="Proteomes" id="UP000217838"/>
    </source>
</evidence>
<dbReference type="AlphaFoldDB" id="A0A2A4YLN1"/>
<sequence>MSSVTAPPLEAGFLEERYRLDVEDFQMAELEKRMNTLGYIPFVSMTTSLFRGYVGFAQVIIATVRIASEIFRALRNDSPYFKERVYHHVSMIIHGELNLLRAGFEFLPFIGNILCAIYDSAYRFKYSGESKMYLTGSAQGNPELKRIPS</sequence>
<accession>A0A2A4YLN1</accession>
<proteinExistence type="predicted"/>
<evidence type="ECO:0000313" key="1">
    <source>
        <dbReference type="EMBL" id="PCI95726.1"/>
    </source>
</evidence>